<reference evidence="10 11" key="1">
    <citation type="journal article" date="2016" name="Mol. Biol. Evol.">
        <title>Comparative Genomics of Early-Diverging Mushroom-Forming Fungi Provides Insights into the Origins of Lignocellulose Decay Capabilities.</title>
        <authorList>
            <person name="Nagy L.G."/>
            <person name="Riley R."/>
            <person name="Tritt A."/>
            <person name="Adam C."/>
            <person name="Daum C."/>
            <person name="Floudas D."/>
            <person name="Sun H."/>
            <person name="Yadav J.S."/>
            <person name="Pangilinan J."/>
            <person name="Larsson K.H."/>
            <person name="Matsuura K."/>
            <person name="Barry K."/>
            <person name="Labutti K."/>
            <person name="Kuo R."/>
            <person name="Ohm R.A."/>
            <person name="Bhattacharya S.S."/>
            <person name="Shirouzu T."/>
            <person name="Yoshinaga Y."/>
            <person name="Martin F.M."/>
            <person name="Grigoriev I.V."/>
            <person name="Hibbett D.S."/>
        </authorList>
    </citation>
    <scope>NUCLEOTIDE SEQUENCE [LARGE SCALE GENOMIC DNA]</scope>
    <source>
        <strain evidence="10 11">TUFC12733</strain>
    </source>
</reference>
<dbReference type="EMBL" id="KV417318">
    <property type="protein sequence ID" value="KZO91818.1"/>
    <property type="molecule type" value="Genomic_DNA"/>
</dbReference>
<protein>
    <recommendedName>
        <fullName evidence="8">Protein transport protein SFT2</fullName>
    </recommendedName>
</protein>
<gene>
    <name evidence="10" type="ORF">CALVIDRAFT_521273</name>
</gene>
<evidence type="ECO:0000256" key="4">
    <source>
        <dbReference type="ARBA" id="ARBA00022927"/>
    </source>
</evidence>
<evidence type="ECO:0000313" key="11">
    <source>
        <dbReference type="Proteomes" id="UP000076738"/>
    </source>
</evidence>
<keyword evidence="6 8" id="KW-0472">Membrane</keyword>
<evidence type="ECO:0000256" key="7">
    <source>
        <dbReference type="ARBA" id="ARBA00025800"/>
    </source>
</evidence>
<dbReference type="InterPro" id="IPR007305">
    <property type="entry name" value="Vesicle_transpt_Got1/SFT2"/>
</dbReference>
<feature type="region of interest" description="Disordered" evidence="9">
    <location>
        <begin position="21"/>
        <end position="42"/>
    </location>
</feature>
<feature type="transmembrane region" description="Helical" evidence="8">
    <location>
        <begin position="168"/>
        <end position="189"/>
    </location>
</feature>
<evidence type="ECO:0000256" key="2">
    <source>
        <dbReference type="ARBA" id="ARBA00022448"/>
    </source>
</evidence>
<evidence type="ECO:0000256" key="3">
    <source>
        <dbReference type="ARBA" id="ARBA00022692"/>
    </source>
</evidence>
<evidence type="ECO:0000313" key="10">
    <source>
        <dbReference type="EMBL" id="KZO91818.1"/>
    </source>
</evidence>
<sequence>MSTEQSFRNSLSQFRWARGTTDDSAAASGSGPAPATSSWTNPLTKISTTLGLPSYIPLRSGQTTNEEEAYFALSRWERLVGFGGCLLGAVVCFFVAFLTLPFLALRPQKFALSFSLGSALVMFGFMILIGPLNQIKHLFSKERIPFTLAYFSSLGLTIFFSVGYRSYIGSLVSAIVQIIALLSYVMAYFPGGITTLRFGGQMLLRGAGSVLPF</sequence>
<proteinExistence type="inferred from homology"/>
<dbReference type="GO" id="GO:0016192">
    <property type="term" value="P:vesicle-mediated transport"/>
    <property type="evidence" value="ECO:0007669"/>
    <property type="project" value="InterPro"/>
</dbReference>
<evidence type="ECO:0000256" key="1">
    <source>
        <dbReference type="ARBA" id="ARBA00004141"/>
    </source>
</evidence>
<evidence type="ECO:0000256" key="9">
    <source>
        <dbReference type="SAM" id="MobiDB-lite"/>
    </source>
</evidence>
<comment type="similarity">
    <text evidence="7 8">Belongs to the SFT2 family.</text>
</comment>
<comment type="function">
    <text evidence="8">Nonessential protein required for the fusion of transport vesicles derived from the endocytic pathway with the Golgi complex.</text>
</comment>
<keyword evidence="3 8" id="KW-0812">Transmembrane</keyword>
<name>A0A167HNI8_CALVF</name>
<keyword evidence="11" id="KW-1185">Reference proteome</keyword>
<keyword evidence="4 8" id="KW-0653">Protein transport</keyword>
<keyword evidence="2 8" id="KW-0813">Transport</keyword>
<dbReference type="STRING" id="1330018.A0A167HNI8"/>
<accession>A0A167HNI8</accession>
<organism evidence="10 11">
    <name type="scientific">Calocera viscosa (strain TUFC12733)</name>
    <dbReference type="NCBI Taxonomy" id="1330018"/>
    <lineage>
        <taxon>Eukaryota</taxon>
        <taxon>Fungi</taxon>
        <taxon>Dikarya</taxon>
        <taxon>Basidiomycota</taxon>
        <taxon>Agaricomycotina</taxon>
        <taxon>Dacrymycetes</taxon>
        <taxon>Dacrymycetales</taxon>
        <taxon>Dacrymycetaceae</taxon>
        <taxon>Calocera</taxon>
    </lineage>
</organism>
<dbReference type="InterPro" id="IPR011691">
    <property type="entry name" value="Vesicle_transpt_SFT2"/>
</dbReference>
<feature type="transmembrane region" description="Helical" evidence="8">
    <location>
        <begin position="144"/>
        <end position="162"/>
    </location>
</feature>
<dbReference type="GO" id="GO:0015031">
    <property type="term" value="P:protein transport"/>
    <property type="evidence" value="ECO:0007669"/>
    <property type="project" value="UniProtKB-KW"/>
</dbReference>
<dbReference type="Pfam" id="PF04178">
    <property type="entry name" value="Got1"/>
    <property type="match status" value="1"/>
</dbReference>
<feature type="transmembrane region" description="Helical" evidence="8">
    <location>
        <begin position="110"/>
        <end position="132"/>
    </location>
</feature>
<dbReference type="PANTHER" id="PTHR23137">
    <property type="entry name" value="VESICLE TRANSPORT PROTEIN-RELATED"/>
    <property type="match status" value="1"/>
</dbReference>
<dbReference type="Proteomes" id="UP000076738">
    <property type="component" value="Unassembled WGS sequence"/>
</dbReference>
<keyword evidence="8" id="KW-0333">Golgi apparatus</keyword>
<comment type="subcellular location">
    <subcellularLocation>
        <location evidence="8">Golgi apparatus membrane</location>
        <topology evidence="8">Multi-pass membrane protein</topology>
    </subcellularLocation>
    <subcellularLocation>
        <location evidence="1">Membrane</location>
        <topology evidence="1">Multi-pass membrane protein</topology>
    </subcellularLocation>
</comment>
<dbReference type="OrthoDB" id="660759at2759"/>
<evidence type="ECO:0000256" key="8">
    <source>
        <dbReference type="RuleBase" id="RU363111"/>
    </source>
</evidence>
<feature type="compositionally biased region" description="Low complexity" evidence="9">
    <location>
        <begin position="22"/>
        <end position="38"/>
    </location>
</feature>
<evidence type="ECO:0000256" key="5">
    <source>
        <dbReference type="ARBA" id="ARBA00022989"/>
    </source>
</evidence>
<feature type="transmembrane region" description="Helical" evidence="8">
    <location>
        <begin position="79"/>
        <end position="104"/>
    </location>
</feature>
<dbReference type="GO" id="GO:0000139">
    <property type="term" value="C:Golgi membrane"/>
    <property type="evidence" value="ECO:0007669"/>
    <property type="project" value="UniProtKB-SubCell"/>
</dbReference>
<dbReference type="AlphaFoldDB" id="A0A167HNI8"/>
<dbReference type="PANTHER" id="PTHR23137:SF36">
    <property type="entry name" value="VESICLE TRANSPORT PROTEIN SFT2C"/>
    <property type="match status" value="1"/>
</dbReference>
<keyword evidence="5 8" id="KW-1133">Transmembrane helix</keyword>
<evidence type="ECO:0000256" key="6">
    <source>
        <dbReference type="ARBA" id="ARBA00023136"/>
    </source>
</evidence>